<dbReference type="Gene3D" id="3.30.70.1170">
    <property type="entry name" value="Sun protein, domain 3"/>
    <property type="match status" value="1"/>
</dbReference>
<keyword evidence="1" id="KW-0963">Cytoplasm</keyword>
<feature type="binding site" evidence="6">
    <location>
        <begin position="111"/>
        <end position="117"/>
    </location>
    <ligand>
        <name>S-adenosyl-L-methionine</name>
        <dbReference type="ChEBI" id="CHEBI:59789"/>
    </ligand>
</feature>
<dbReference type="PRINTS" id="PR02008">
    <property type="entry name" value="RCMTFAMILY"/>
</dbReference>
<dbReference type="GO" id="GO:0003723">
    <property type="term" value="F:RNA binding"/>
    <property type="evidence" value="ECO:0007669"/>
    <property type="project" value="UniProtKB-UniRule"/>
</dbReference>
<dbReference type="Proteomes" id="UP000429232">
    <property type="component" value="Chromosome"/>
</dbReference>
<feature type="domain" description="SAM-dependent MTase RsmB/NOP-type" evidence="7">
    <location>
        <begin position="1"/>
        <end position="298"/>
    </location>
</feature>
<dbReference type="KEGG" id="mgik:GO620_010240"/>
<dbReference type="CDD" id="cd02440">
    <property type="entry name" value="AdoMet_MTases"/>
    <property type="match status" value="1"/>
</dbReference>
<dbReference type="Pfam" id="PF01189">
    <property type="entry name" value="Methyltr_RsmB-F"/>
    <property type="match status" value="1"/>
</dbReference>
<dbReference type="Gene3D" id="2.30.130.60">
    <property type="match status" value="1"/>
</dbReference>
<dbReference type="Pfam" id="PF13636">
    <property type="entry name" value="Methyltranf_PUA"/>
    <property type="match status" value="1"/>
</dbReference>
<accession>A0A6I4I3D6</accession>
<feature type="binding site" evidence="6">
    <location>
        <position position="135"/>
    </location>
    <ligand>
        <name>S-adenosyl-L-methionine</name>
        <dbReference type="ChEBI" id="CHEBI:59789"/>
    </ligand>
</feature>
<dbReference type="GO" id="GO:0001510">
    <property type="term" value="P:RNA methylation"/>
    <property type="evidence" value="ECO:0007669"/>
    <property type="project" value="InterPro"/>
</dbReference>
<dbReference type="InterPro" id="IPR029063">
    <property type="entry name" value="SAM-dependent_MTases_sf"/>
</dbReference>
<protein>
    <submittedName>
        <fullName evidence="8">RNA methyltransferase</fullName>
    </submittedName>
</protein>
<comment type="similarity">
    <text evidence="6">Belongs to the class I-like SAM-binding methyltransferase superfamily. RsmB/NOP family.</text>
</comment>
<evidence type="ECO:0000313" key="9">
    <source>
        <dbReference type="Proteomes" id="UP000429232"/>
    </source>
</evidence>
<evidence type="ECO:0000259" key="7">
    <source>
        <dbReference type="PROSITE" id="PS51686"/>
    </source>
</evidence>
<dbReference type="Pfam" id="PF17125">
    <property type="entry name" value="Methyltr_RsmF_N"/>
    <property type="match status" value="1"/>
</dbReference>
<dbReference type="AlphaFoldDB" id="A0A6I4I3D6"/>
<feature type="active site" description="Nucleophile" evidence="6">
    <location>
        <position position="232"/>
    </location>
</feature>
<keyword evidence="2 6" id="KW-0489">Methyltransferase</keyword>
<keyword evidence="9" id="KW-1185">Reference proteome</keyword>
<dbReference type="GO" id="GO:0008173">
    <property type="term" value="F:RNA methyltransferase activity"/>
    <property type="evidence" value="ECO:0007669"/>
    <property type="project" value="InterPro"/>
</dbReference>
<keyword evidence="5 6" id="KW-0694">RNA-binding</keyword>
<evidence type="ECO:0000256" key="4">
    <source>
        <dbReference type="ARBA" id="ARBA00022691"/>
    </source>
</evidence>
<dbReference type="InterPro" id="IPR023267">
    <property type="entry name" value="RCMT"/>
</dbReference>
<feature type="binding site" evidence="6">
    <location>
        <position position="162"/>
    </location>
    <ligand>
        <name>S-adenosyl-L-methionine</name>
        <dbReference type="ChEBI" id="CHEBI:59789"/>
    </ligand>
</feature>
<evidence type="ECO:0000256" key="3">
    <source>
        <dbReference type="ARBA" id="ARBA00022679"/>
    </source>
</evidence>
<evidence type="ECO:0000313" key="8">
    <source>
        <dbReference type="EMBL" id="QQL48561.1"/>
    </source>
</evidence>
<organism evidence="8 9">
    <name type="scientific">Mucilaginibacter ginkgonis</name>
    <dbReference type="NCBI Taxonomy" id="2682091"/>
    <lineage>
        <taxon>Bacteria</taxon>
        <taxon>Pseudomonadati</taxon>
        <taxon>Bacteroidota</taxon>
        <taxon>Sphingobacteriia</taxon>
        <taxon>Sphingobacteriales</taxon>
        <taxon>Sphingobacteriaceae</taxon>
        <taxon>Mucilaginibacter</taxon>
    </lineage>
</organism>
<dbReference type="InterPro" id="IPR031341">
    <property type="entry name" value="Methyltr_RsmF_N"/>
</dbReference>
<gene>
    <name evidence="8" type="ORF">GO620_010240</name>
</gene>
<dbReference type="InterPro" id="IPR001678">
    <property type="entry name" value="MeTrfase_RsmB-F_NOP2_dom"/>
</dbReference>
<dbReference type="EMBL" id="CP066775">
    <property type="protein sequence ID" value="QQL48561.1"/>
    <property type="molecule type" value="Genomic_DNA"/>
</dbReference>
<evidence type="ECO:0000256" key="2">
    <source>
        <dbReference type="ARBA" id="ARBA00022603"/>
    </source>
</evidence>
<dbReference type="PROSITE" id="PS51686">
    <property type="entry name" value="SAM_MT_RSMB_NOP"/>
    <property type="match status" value="1"/>
</dbReference>
<reference evidence="8 9" key="1">
    <citation type="submission" date="2020-12" db="EMBL/GenBank/DDBJ databases">
        <title>HMF7856_wgs.fasta genome submission.</title>
        <authorList>
            <person name="Kang H."/>
            <person name="Kim H."/>
            <person name="Joh K."/>
        </authorList>
    </citation>
    <scope>NUCLEOTIDE SEQUENCE [LARGE SCALE GENOMIC DNA]</scope>
    <source>
        <strain evidence="8 9">HMF7856</strain>
    </source>
</reference>
<keyword evidence="4 6" id="KW-0949">S-adenosyl-L-methionine</keyword>
<name>A0A6I4I3D6_9SPHI</name>
<dbReference type="PANTHER" id="PTHR22807:SF30">
    <property type="entry name" value="28S RRNA (CYTOSINE(4447)-C(5))-METHYLTRANSFERASE-RELATED"/>
    <property type="match status" value="1"/>
</dbReference>
<proteinExistence type="inferred from homology"/>
<sequence length="466" mass="53234">MSELKFPEHFIESLKDQPGFDELKFTEVHKKNNPPTSVRINPNKKTGFANTQPIPWCKEGYYLTERPSFTFDPAFHAGCYYVQEASSMFLDTIFRQIKRDYDAPVKVLDLCAAPGGKSTLLASAINNNDLLVANEIIKTRVPILTDNLTRWGNANVVVTNNDPKDFGRLPGFFDVMVVDAPCSGSGMFRKDTAAMDEWSENNVSLCHQRQERILADVYTTLKEDGHLIYSTCSYSAEENEQILDWLCETYNIESVRVAIDPSWGIVETQSERHKAWGYRFYPDKVQGEGLFAACLIKREPALNASTYKSKFQKLNPKEIEPLKKYLLDSDSLHYFKVGDDWLAIPEVHRDSMIALQQALYIKKSGVRIGRMAGKDLLPDHELAMSLLINEDQFNSVALDKEQAIAYLRRDNINNLNTAKPGWSLMTFENHILGWAKLLPNRVNNYYPKELRILSTEARIKSQEPRQ</sequence>
<evidence type="ECO:0000256" key="1">
    <source>
        <dbReference type="ARBA" id="ARBA00022490"/>
    </source>
</evidence>
<feature type="binding site" evidence="6">
    <location>
        <position position="179"/>
    </location>
    <ligand>
        <name>S-adenosyl-L-methionine</name>
        <dbReference type="ChEBI" id="CHEBI:59789"/>
    </ligand>
</feature>
<dbReference type="SUPFAM" id="SSF53335">
    <property type="entry name" value="S-adenosyl-L-methionine-dependent methyltransferases"/>
    <property type="match status" value="1"/>
</dbReference>
<dbReference type="RefSeq" id="WP_157525172.1">
    <property type="nucleotide sequence ID" value="NZ_CP066775.1"/>
</dbReference>
<evidence type="ECO:0000256" key="6">
    <source>
        <dbReference type="PROSITE-ProRule" id="PRU01023"/>
    </source>
</evidence>
<keyword evidence="3 6" id="KW-0808">Transferase</keyword>
<dbReference type="InterPro" id="IPR027391">
    <property type="entry name" value="Nol1_Nop2_Fmu_2"/>
</dbReference>
<dbReference type="PANTHER" id="PTHR22807">
    <property type="entry name" value="NOP2 YEAST -RELATED NOL1/NOP2/FMU SUN DOMAIN-CONTAINING"/>
    <property type="match status" value="1"/>
</dbReference>
<dbReference type="Gene3D" id="3.40.50.150">
    <property type="entry name" value="Vaccinia Virus protein VP39"/>
    <property type="match status" value="1"/>
</dbReference>
<dbReference type="InterPro" id="IPR049560">
    <property type="entry name" value="MeTrfase_RsmB-F_NOP2_cat"/>
</dbReference>
<evidence type="ECO:0000256" key="5">
    <source>
        <dbReference type="ARBA" id="ARBA00022884"/>
    </source>
</evidence>